<dbReference type="InterPro" id="IPR036390">
    <property type="entry name" value="WH_DNA-bd_sf"/>
</dbReference>
<dbReference type="GO" id="GO:0005829">
    <property type="term" value="C:cytosol"/>
    <property type="evidence" value="ECO:0007669"/>
    <property type="project" value="TreeGrafter"/>
</dbReference>
<dbReference type="GO" id="GO:0043565">
    <property type="term" value="F:sequence-specific DNA binding"/>
    <property type="evidence" value="ECO:0007669"/>
    <property type="project" value="TreeGrafter"/>
</dbReference>
<proteinExistence type="predicted"/>
<dbReference type="InterPro" id="IPR011008">
    <property type="entry name" value="Dimeric_a/b-barrel"/>
</dbReference>
<dbReference type="GO" id="GO:0043200">
    <property type="term" value="P:response to amino acid"/>
    <property type="evidence" value="ECO:0007669"/>
    <property type="project" value="TreeGrafter"/>
</dbReference>
<dbReference type="Gene3D" id="1.10.10.10">
    <property type="entry name" value="Winged helix-like DNA-binding domain superfamily/Winged helix DNA-binding domain"/>
    <property type="match status" value="1"/>
</dbReference>
<dbReference type="AlphaFoldDB" id="A0A1C6HRQ7"/>
<protein>
    <submittedName>
        <fullName evidence="2">Leucine-responsive regulatory protein</fullName>
    </submittedName>
</protein>
<sequence length="159" mass="17844">MDKLLRLLRKEGAMEPAQLAILLGEEEAAVAARLRELEDQGVIMGYRAILDFEKTGEDHVEALIDLKVTPRKDCGFDYVANKIAQMKEVESLYLMSGGYDLSVKVVGKTFQDIAMMVARKLSTIEGVTGTKTHFVLKKYKEENVLFSTEKIDERGLTNL</sequence>
<dbReference type="EMBL" id="FMHG01000001">
    <property type="protein sequence ID" value="SCJ60354.1"/>
    <property type="molecule type" value="Genomic_DNA"/>
</dbReference>
<evidence type="ECO:0000259" key="1">
    <source>
        <dbReference type="Pfam" id="PF01037"/>
    </source>
</evidence>
<dbReference type="SUPFAM" id="SSF54909">
    <property type="entry name" value="Dimeric alpha+beta barrel"/>
    <property type="match status" value="1"/>
</dbReference>
<dbReference type="SMART" id="SM00344">
    <property type="entry name" value="HTH_ASNC"/>
    <property type="match status" value="1"/>
</dbReference>
<gene>
    <name evidence="2" type="primary">lrp</name>
    <name evidence="2" type="ORF">SAMEA3545359_01011</name>
</gene>
<dbReference type="SUPFAM" id="SSF46785">
    <property type="entry name" value="Winged helix' DNA-binding domain"/>
    <property type="match status" value="1"/>
</dbReference>
<dbReference type="PANTHER" id="PTHR30154:SF50">
    <property type="entry name" value="TRANSCRIPTIONAL REGULATOR, ASNC FAMILY"/>
    <property type="match status" value="1"/>
</dbReference>
<dbReference type="InterPro" id="IPR036388">
    <property type="entry name" value="WH-like_DNA-bd_sf"/>
</dbReference>
<dbReference type="InterPro" id="IPR019887">
    <property type="entry name" value="Tscrpt_reg_AsnC/Lrp_C"/>
</dbReference>
<feature type="domain" description="Transcription regulator AsnC/Lrp ligand binding" evidence="1">
    <location>
        <begin position="66"/>
        <end position="137"/>
    </location>
</feature>
<evidence type="ECO:0000313" key="2">
    <source>
        <dbReference type="EMBL" id="SCJ60354.1"/>
    </source>
</evidence>
<name>A0A1C6HRQ7_9FIRM</name>
<dbReference type="Pfam" id="PF01037">
    <property type="entry name" value="AsnC_trans_reg"/>
    <property type="match status" value="1"/>
</dbReference>
<dbReference type="InterPro" id="IPR019888">
    <property type="entry name" value="Tscrpt_reg_AsnC-like"/>
</dbReference>
<dbReference type="PANTHER" id="PTHR30154">
    <property type="entry name" value="LEUCINE-RESPONSIVE REGULATORY PROTEIN"/>
    <property type="match status" value="1"/>
</dbReference>
<organism evidence="2">
    <name type="scientific">uncultured Anaerotruncus sp</name>
    <dbReference type="NCBI Taxonomy" id="905011"/>
    <lineage>
        <taxon>Bacteria</taxon>
        <taxon>Bacillati</taxon>
        <taxon>Bacillota</taxon>
        <taxon>Clostridia</taxon>
        <taxon>Eubacteriales</taxon>
        <taxon>Oscillospiraceae</taxon>
        <taxon>Anaerotruncus</taxon>
        <taxon>environmental samples</taxon>
    </lineage>
</organism>
<dbReference type="Gene3D" id="3.30.70.920">
    <property type="match status" value="1"/>
</dbReference>
<reference evidence="2" key="1">
    <citation type="submission" date="2015-09" db="EMBL/GenBank/DDBJ databases">
        <authorList>
            <consortium name="Pathogen Informatics"/>
        </authorList>
    </citation>
    <scope>NUCLEOTIDE SEQUENCE</scope>
    <source>
        <strain evidence="2">2789STDY5834896</strain>
    </source>
</reference>
<accession>A0A1C6HRQ7</accession>